<dbReference type="GO" id="GO:0005634">
    <property type="term" value="C:nucleus"/>
    <property type="evidence" value="ECO:0007669"/>
    <property type="project" value="TreeGrafter"/>
</dbReference>
<proteinExistence type="predicted"/>
<keyword evidence="4" id="KW-1185">Reference proteome</keyword>
<reference evidence="3 4" key="1">
    <citation type="journal article" date="2019" name="Sci. Rep.">
        <title>Comparative genomics of chytrid fungi reveal insights into the obligate biotrophic and pathogenic lifestyle of Synchytrium endobioticum.</title>
        <authorList>
            <person name="van de Vossenberg B.T.L.H."/>
            <person name="Warris S."/>
            <person name="Nguyen H.D.T."/>
            <person name="van Gent-Pelzer M.P.E."/>
            <person name="Joly D.L."/>
            <person name="van de Geest H.C."/>
            <person name="Bonants P.J.M."/>
            <person name="Smith D.S."/>
            <person name="Levesque C.A."/>
            <person name="van der Lee T.A.J."/>
        </authorList>
    </citation>
    <scope>NUCLEOTIDE SEQUENCE [LARGE SCALE GENOMIC DNA]</scope>
    <source>
        <strain evidence="3 4">CBS 809.83</strain>
    </source>
</reference>
<comment type="caution">
    <text evidence="3">The sequence shown here is derived from an EMBL/GenBank/DDBJ whole genome shotgun (WGS) entry which is preliminary data.</text>
</comment>
<feature type="region of interest" description="Disordered" evidence="1">
    <location>
        <begin position="212"/>
        <end position="231"/>
    </location>
</feature>
<evidence type="ECO:0000256" key="1">
    <source>
        <dbReference type="SAM" id="MobiDB-lite"/>
    </source>
</evidence>
<feature type="compositionally biased region" description="Low complexity" evidence="1">
    <location>
        <begin position="276"/>
        <end position="307"/>
    </location>
</feature>
<feature type="compositionally biased region" description="Low complexity" evidence="1">
    <location>
        <begin position="237"/>
        <end position="269"/>
    </location>
</feature>
<name>A0A507EFX1_9FUNG</name>
<dbReference type="SUPFAM" id="SSF47954">
    <property type="entry name" value="Cyclin-like"/>
    <property type="match status" value="1"/>
</dbReference>
<dbReference type="InterPro" id="IPR036915">
    <property type="entry name" value="Cyclin-like_sf"/>
</dbReference>
<dbReference type="GO" id="GO:0019901">
    <property type="term" value="F:protein kinase binding"/>
    <property type="evidence" value="ECO:0007669"/>
    <property type="project" value="InterPro"/>
</dbReference>
<dbReference type="Proteomes" id="UP000318582">
    <property type="component" value="Unassembled WGS sequence"/>
</dbReference>
<sequence>MASCCKQSLLRAACSGAVTEPHLELLVRTSKSVIVCAPAAPNSTPLPGLAPFMRDVIRRTKAVTPAMVLLATSYLTRLERKLPSTARGLACSLHRIVLAALLIATKYLHDGPVRNRVWAANSRLFSLPEINLMERQLLFLLDFELATDPAVLMALVDSNSAVVIAVPASSVPSPNSQAHAIPPPSLSTPRTCQNCVAQAAEFLAYPIPRQHTHQSHSIPVPRPLPPPIRTLALHAPSSLPQQHQQPQQPHQQQHPQSQHQQRELQQQPLDPATIEAVRASLSSASAAAAAQKTMLASASAATATSVTGYPQPVY</sequence>
<dbReference type="Pfam" id="PF00134">
    <property type="entry name" value="Cyclin_N"/>
    <property type="match status" value="1"/>
</dbReference>
<dbReference type="InterPro" id="IPR013922">
    <property type="entry name" value="Cyclin_PHO80-like"/>
</dbReference>
<dbReference type="InterPro" id="IPR006671">
    <property type="entry name" value="Cyclin_N"/>
</dbReference>
<organism evidence="3 4">
    <name type="scientific">Powellomyces hirtus</name>
    <dbReference type="NCBI Taxonomy" id="109895"/>
    <lineage>
        <taxon>Eukaryota</taxon>
        <taxon>Fungi</taxon>
        <taxon>Fungi incertae sedis</taxon>
        <taxon>Chytridiomycota</taxon>
        <taxon>Chytridiomycota incertae sedis</taxon>
        <taxon>Chytridiomycetes</taxon>
        <taxon>Spizellomycetales</taxon>
        <taxon>Powellomycetaceae</taxon>
        <taxon>Powellomyces</taxon>
    </lineage>
</organism>
<dbReference type="PANTHER" id="PTHR15615:SF10">
    <property type="entry name" value="PHO85 CYCLIN-2-RELATED"/>
    <property type="match status" value="1"/>
</dbReference>
<evidence type="ECO:0000259" key="2">
    <source>
        <dbReference type="Pfam" id="PF00134"/>
    </source>
</evidence>
<gene>
    <name evidence="3" type="ORF">PhCBS80983_g00443</name>
</gene>
<dbReference type="GO" id="GO:0000307">
    <property type="term" value="C:cyclin-dependent protein kinase holoenzyme complex"/>
    <property type="evidence" value="ECO:0007669"/>
    <property type="project" value="TreeGrafter"/>
</dbReference>
<protein>
    <recommendedName>
        <fullName evidence="2">Cyclin N-terminal domain-containing protein</fullName>
    </recommendedName>
</protein>
<feature type="region of interest" description="Disordered" evidence="1">
    <location>
        <begin position="237"/>
        <end position="314"/>
    </location>
</feature>
<dbReference type="STRING" id="109895.A0A507EFX1"/>
<feature type="domain" description="Cyclin N-terminal" evidence="2">
    <location>
        <begin position="51"/>
        <end position="145"/>
    </location>
</feature>
<accession>A0A507EFX1</accession>
<dbReference type="AlphaFoldDB" id="A0A507EFX1"/>
<dbReference type="GO" id="GO:0016538">
    <property type="term" value="F:cyclin-dependent protein serine/threonine kinase regulator activity"/>
    <property type="evidence" value="ECO:0007669"/>
    <property type="project" value="TreeGrafter"/>
</dbReference>
<dbReference type="EMBL" id="QEAQ01000003">
    <property type="protein sequence ID" value="TPX62327.1"/>
    <property type="molecule type" value="Genomic_DNA"/>
</dbReference>
<dbReference type="Gene3D" id="1.10.472.10">
    <property type="entry name" value="Cyclin-like"/>
    <property type="match status" value="1"/>
</dbReference>
<evidence type="ECO:0000313" key="3">
    <source>
        <dbReference type="EMBL" id="TPX62327.1"/>
    </source>
</evidence>
<evidence type="ECO:0000313" key="4">
    <source>
        <dbReference type="Proteomes" id="UP000318582"/>
    </source>
</evidence>
<dbReference type="CDD" id="cd20557">
    <property type="entry name" value="CYCLIN_ScPCL1-like"/>
    <property type="match status" value="1"/>
</dbReference>
<dbReference type="PANTHER" id="PTHR15615">
    <property type="match status" value="1"/>
</dbReference>